<feature type="signal peptide" evidence="2">
    <location>
        <begin position="1"/>
        <end position="24"/>
    </location>
</feature>
<dbReference type="KEGG" id="dvn:HQ394_13825"/>
<evidence type="ECO:0000256" key="2">
    <source>
        <dbReference type="SAM" id="SignalP"/>
    </source>
</evidence>
<evidence type="ECO:0000313" key="5">
    <source>
        <dbReference type="Proteomes" id="UP000516369"/>
    </source>
</evidence>
<organism evidence="4 5">
    <name type="scientific">Defluviicoccus vanus</name>
    <dbReference type="NCBI Taxonomy" id="111831"/>
    <lineage>
        <taxon>Bacteria</taxon>
        <taxon>Pseudomonadati</taxon>
        <taxon>Pseudomonadota</taxon>
        <taxon>Alphaproteobacteria</taxon>
        <taxon>Rhodospirillales</taxon>
        <taxon>Rhodospirillaceae</taxon>
        <taxon>Defluviicoccus</taxon>
    </lineage>
</organism>
<dbReference type="Pfam" id="PF07007">
    <property type="entry name" value="LprI"/>
    <property type="match status" value="1"/>
</dbReference>
<sequence length="152" mass="16041">MIAYRIIAGVALAVLLLVAMPAMAQTQADLNNQACGAYKQADAKLNAVYKQILAKYKSDAAFLASLRAAQHAWLAFRDAHLASVYPATDKQTAYGSIYPTCACGVLAELTQARTAQLQVWLNGAEEGDTCAGSVGGDKNGGRQAFEQMEGAP</sequence>
<feature type="region of interest" description="Disordered" evidence="1">
    <location>
        <begin position="131"/>
        <end position="152"/>
    </location>
</feature>
<dbReference type="Proteomes" id="UP000516369">
    <property type="component" value="Chromosome"/>
</dbReference>
<proteinExistence type="predicted"/>
<evidence type="ECO:0000259" key="3">
    <source>
        <dbReference type="Pfam" id="PF07007"/>
    </source>
</evidence>
<feature type="chain" id="PRO_5028862679" evidence="2">
    <location>
        <begin position="25"/>
        <end position="152"/>
    </location>
</feature>
<accession>A0A7H1N3B8</accession>
<dbReference type="AlphaFoldDB" id="A0A7H1N3B8"/>
<evidence type="ECO:0000313" key="4">
    <source>
        <dbReference type="EMBL" id="QNT70204.1"/>
    </source>
</evidence>
<keyword evidence="5" id="KW-1185">Reference proteome</keyword>
<dbReference type="InterPro" id="IPR009739">
    <property type="entry name" value="LprI-like_N"/>
</dbReference>
<feature type="domain" description="Lysozyme inhibitor LprI-like N-terminal" evidence="3">
    <location>
        <begin position="23"/>
        <end position="117"/>
    </location>
</feature>
<gene>
    <name evidence="4" type="ORF">HQ394_13825</name>
</gene>
<dbReference type="RefSeq" id="WP_190260690.1">
    <property type="nucleotide sequence ID" value="NZ_CP053923.1"/>
</dbReference>
<evidence type="ECO:0000256" key="1">
    <source>
        <dbReference type="SAM" id="MobiDB-lite"/>
    </source>
</evidence>
<protein>
    <submittedName>
        <fullName evidence="4">DUF1311 domain-containing protein</fullName>
    </submittedName>
</protein>
<dbReference type="EMBL" id="CP053923">
    <property type="protein sequence ID" value="QNT70204.1"/>
    <property type="molecule type" value="Genomic_DNA"/>
</dbReference>
<dbReference type="Gene3D" id="1.20.1270.180">
    <property type="match status" value="1"/>
</dbReference>
<keyword evidence="2" id="KW-0732">Signal</keyword>
<reference evidence="4 5" key="1">
    <citation type="submission" date="2020-05" db="EMBL/GenBank/DDBJ databases">
        <title>Complete closed genome sequence of Defluviicoccus vanus.</title>
        <authorList>
            <person name="Bessarab I."/>
            <person name="Arumugam K."/>
            <person name="Maszenan A.M."/>
            <person name="Seviour R.J."/>
            <person name="Williams R.B."/>
        </authorList>
    </citation>
    <scope>NUCLEOTIDE SEQUENCE [LARGE SCALE GENOMIC DNA]</scope>
    <source>
        <strain evidence="4 5">Ben 114</strain>
    </source>
</reference>
<name>A0A7H1N3B8_9PROT</name>